<gene>
    <name evidence="7" type="ORF">M9Y10_045177</name>
</gene>
<dbReference type="Gene3D" id="1.10.510.10">
    <property type="entry name" value="Transferase(Phosphotransferase) domain 1"/>
    <property type="match status" value="1"/>
</dbReference>
<dbReference type="InterPro" id="IPR008271">
    <property type="entry name" value="Ser/Thr_kinase_AS"/>
</dbReference>
<dbReference type="PROSITE" id="PS00108">
    <property type="entry name" value="PROTEIN_KINASE_ST"/>
    <property type="match status" value="1"/>
</dbReference>
<evidence type="ECO:0000256" key="5">
    <source>
        <dbReference type="RuleBase" id="RU000304"/>
    </source>
</evidence>
<keyword evidence="2 4" id="KW-0547">Nucleotide-binding</keyword>
<dbReference type="InterPro" id="IPR000719">
    <property type="entry name" value="Prot_kinase_dom"/>
</dbReference>
<dbReference type="SUPFAM" id="SSF56112">
    <property type="entry name" value="Protein kinase-like (PK-like)"/>
    <property type="match status" value="1"/>
</dbReference>
<dbReference type="Proteomes" id="UP001470230">
    <property type="component" value="Unassembled WGS sequence"/>
</dbReference>
<evidence type="ECO:0000313" key="7">
    <source>
        <dbReference type="EMBL" id="KAK8882535.1"/>
    </source>
</evidence>
<dbReference type="InterPro" id="IPR017441">
    <property type="entry name" value="Protein_kinase_ATP_BS"/>
</dbReference>
<dbReference type="EC" id="2.7.11.1" evidence="1"/>
<proteinExistence type="inferred from homology"/>
<dbReference type="PROSITE" id="PS00107">
    <property type="entry name" value="PROTEIN_KINASE_ATP"/>
    <property type="match status" value="1"/>
</dbReference>
<evidence type="ECO:0000256" key="3">
    <source>
        <dbReference type="ARBA" id="ARBA00022840"/>
    </source>
</evidence>
<dbReference type="Pfam" id="PF00069">
    <property type="entry name" value="Pkinase"/>
    <property type="match status" value="1"/>
</dbReference>
<keyword evidence="5" id="KW-0723">Serine/threonine-protein kinase</keyword>
<dbReference type="InterPro" id="IPR011009">
    <property type="entry name" value="Kinase-like_dom_sf"/>
</dbReference>
<keyword evidence="8" id="KW-1185">Reference proteome</keyword>
<evidence type="ECO:0000313" key="8">
    <source>
        <dbReference type="Proteomes" id="UP001470230"/>
    </source>
</evidence>
<feature type="binding site" evidence="4">
    <location>
        <position position="48"/>
    </location>
    <ligand>
        <name>ATP</name>
        <dbReference type="ChEBI" id="CHEBI:30616"/>
    </ligand>
</feature>
<sequence>MTEKKQPPEFKKGFVLSHYRFERMIGQGGYGFIFVVHDIEDDKPYAMKVEKIVPNKQGLKPEIKFVPQIQGSPYFPQCYDSGENELYRWIVYEILGSSLSFARWQMPHDKFSKYTALRSGIHMLKALEESHNRGIIHRDVKPGNFLLRPNHQYPIVLIDFGLSRRFKKPTGEIIPPREKIGFVGTSRYASCSVYEGHEQSRGDDLISWFYSLIEILKGDLPFPQTKDKKKLLIIKRNLKPEKLCKGLPSQLVDIWNLLQGIGYYDEPNYKRIYELIDEAISTLSHKDPEYDWNKLSKKKVKQISAIDFRDDEAENESVHVFETDKDISQGPPVCNIF</sequence>
<dbReference type="PROSITE" id="PS50011">
    <property type="entry name" value="PROTEIN_KINASE_DOM"/>
    <property type="match status" value="1"/>
</dbReference>
<evidence type="ECO:0000256" key="4">
    <source>
        <dbReference type="PROSITE-ProRule" id="PRU10141"/>
    </source>
</evidence>
<evidence type="ECO:0000256" key="2">
    <source>
        <dbReference type="ARBA" id="ARBA00022741"/>
    </source>
</evidence>
<evidence type="ECO:0000256" key="1">
    <source>
        <dbReference type="ARBA" id="ARBA00012513"/>
    </source>
</evidence>
<reference evidence="7 8" key="1">
    <citation type="submission" date="2024-04" db="EMBL/GenBank/DDBJ databases">
        <title>Tritrichomonas musculus Genome.</title>
        <authorList>
            <person name="Alves-Ferreira E."/>
            <person name="Grigg M."/>
            <person name="Lorenzi H."/>
            <person name="Galac M."/>
        </authorList>
    </citation>
    <scope>NUCLEOTIDE SEQUENCE [LARGE SCALE GENOMIC DNA]</scope>
    <source>
        <strain evidence="7 8">EAF2021</strain>
    </source>
</reference>
<dbReference type="SMART" id="SM00220">
    <property type="entry name" value="S_TKc"/>
    <property type="match status" value="1"/>
</dbReference>
<comment type="caution">
    <text evidence="7">The sequence shown here is derived from an EMBL/GenBank/DDBJ whole genome shotgun (WGS) entry which is preliminary data.</text>
</comment>
<protein>
    <recommendedName>
        <fullName evidence="1">non-specific serine/threonine protein kinase</fullName>
        <ecNumber evidence="1">2.7.11.1</ecNumber>
    </recommendedName>
</protein>
<feature type="domain" description="Protein kinase" evidence="6">
    <location>
        <begin position="19"/>
        <end position="280"/>
    </location>
</feature>
<organism evidence="7 8">
    <name type="scientific">Tritrichomonas musculus</name>
    <dbReference type="NCBI Taxonomy" id="1915356"/>
    <lineage>
        <taxon>Eukaryota</taxon>
        <taxon>Metamonada</taxon>
        <taxon>Parabasalia</taxon>
        <taxon>Tritrichomonadida</taxon>
        <taxon>Tritrichomonadidae</taxon>
        <taxon>Tritrichomonas</taxon>
    </lineage>
</organism>
<keyword evidence="3 4" id="KW-0067">ATP-binding</keyword>
<keyword evidence="5" id="KW-0808">Transferase</keyword>
<dbReference type="PANTHER" id="PTHR11909">
    <property type="entry name" value="CASEIN KINASE-RELATED"/>
    <property type="match status" value="1"/>
</dbReference>
<comment type="similarity">
    <text evidence="5">Belongs to the protein kinase superfamily.</text>
</comment>
<keyword evidence="5" id="KW-0418">Kinase</keyword>
<dbReference type="InterPro" id="IPR050235">
    <property type="entry name" value="CK1_Ser-Thr_kinase"/>
</dbReference>
<accession>A0ABR2JUP7</accession>
<dbReference type="EMBL" id="JAPFFF010000009">
    <property type="protein sequence ID" value="KAK8882535.1"/>
    <property type="molecule type" value="Genomic_DNA"/>
</dbReference>
<evidence type="ECO:0000259" key="6">
    <source>
        <dbReference type="PROSITE" id="PS50011"/>
    </source>
</evidence>
<name>A0ABR2JUP7_9EUKA</name>